<dbReference type="KEGG" id="egm:AYC65_02180"/>
<dbReference type="SUPFAM" id="SSF56935">
    <property type="entry name" value="Porins"/>
    <property type="match status" value="1"/>
</dbReference>
<dbReference type="InterPro" id="IPR012910">
    <property type="entry name" value="Plug_dom"/>
</dbReference>
<sequence length="957" mass="105640">MKKLYILSASTIFFLGIGVQAQKKKSDTTKTKDIDEVVVLGYNRKSTKTKDVSATTMVTSETLANRPNASFLNSLQGAAPGLSINSNSGSPGSGKIDMVIRGVSSINASTDPLIVIDGIISNANQFRNINAEDIASVSVLKDAAATSIYGNRGANGVLMVTTKTGKFRSSFALSYSGNTGVSFGLNNKYNMSTSPELLTIQKRLGIASALKLTDEQIASTPTTEWEKVFFKPSMTQSHNISATFGSETVNSYTSLGYFEQGGMVPGTQFQRFSLRNNINGKTKNERFTFSSNIGISYSKRRQLSQEDNSNLDNQTLQNPLLGATMGNPTLKPGQFVNGYDLYNAIGRNYANGNNIYVLENTLNQNNIGNRINDLNIFASITGTLKLTDNWTVTNKSGIDFKQTNGLSYSAPWSFIGGVITSVSSATTITPNPYGGSESITNGFDLGFNSVTSTNYKLQLGEKHTFNFGLYLDYLKDHYNYSSRTQNGLDPKVWQPGNGRGYIAVSNITGDQLRYVPSVSANKITAGTLSYFGTLDYDYADKYGFSGVLRRDGSYRFVGDNKWGTFWSVAGRWNINKESFMKDMDIQLLKLRASYGTMGNQNIVSPAAGSNALLASPALARDLVVSNTGYNNVPGYNYTIGNPTLMWEELSQFNVGLDFALFKNKLEGNFDYYEKKTDKMYLSRRASAVNGFYTYNGNEGGMKNSGFELLLRYNVIRKKDVSLSVWANGSYNKNRLLSIVSPVTTGSRVRMVGRTIYEWNMVPYLGVNPENGKMQYLDINGNITETPTENDRRLTGKSILPKYQGGFGLSAEYKGFFLDATFTFQAGIWKYDNMLSWMTLPSYAAAGHNVSSDLLRAWTPDNRNTDMPALNTLDYGSLSDRLLYDSSFIKFRNLQIGYSIPRGMLKDGFVKSLKVFIQGENLAVWSKWRGWDPEGITASALSIYPNPRTFTIGTNIEF</sequence>
<evidence type="ECO:0000256" key="5">
    <source>
        <dbReference type="ARBA" id="ARBA00023077"/>
    </source>
</evidence>
<dbReference type="OrthoDB" id="9768177at2"/>
<evidence type="ECO:0000256" key="6">
    <source>
        <dbReference type="ARBA" id="ARBA00023136"/>
    </source>
</evidence>
<keyword evidence="2 8" id="KW-0813">Transport</keyword>
<dbReference type="Gene3D" id="2.170.130.10">
    <property type="entry name" value="TonB-dependent receptor, plug domain"/>
    <property type="match status" value="1"/>
</dbReference>
<dbReference type="NCBIfam" id="TIGR04057">
    <property type="entry name" value="SusC_RagA_signa"/>
    <property type="match status" value="1"/>
</dbReference>
<dbReference type="InterPro" id="IPR023997">
    <property type="entry name" value="TonB-dep_OMP_SusC/RagA_CS"/>
</dbReference>
<organism evidence="12 13">
    <name type="scientific">Elizabethkingia bruuniana</name>
    <dbReference type="NCBI Taxonomy" id="1756149"/>
    <lineage>
        <taxon>Bacteria</taxon>
        <taxon>Pseudomonadati</taxon>
        <taxon>Bacteroidota</taxon>
        <taxon>Flavobacteriia</taxon>
        <taxon>Flavobacteriales</taxon>
        <taxon>Weeksellaceae</taxon>
        <taxon>Elizabethkingia</taxon>
    </lineage>
</organism>
<dbReference type="InterPro" id="IPR036942">
    <property type="entry name" value="Beta-barrel_TonB_sf"/>
</dbReference>
<keyword evidence="7 8" id="KW-0998">Cell outer membrane</keyword>
<keyword evidence="6 8" id="KW-0472">Membrane</keyword>
<proteinExistence type="inferred from homology"/>
<dbReference type="Pfam" id="PF07715">
    <property type="entry name" value="Plug"/>
    <property type="match status" value="1"/>
</dbReference>
<dbReference type="GeneID" id="93131692"/>
<comment type="subcellular location">
    <subcellularLocation>
        <location evidence="1 8">Cell outer membrane</location>
        <topology evidence="1 8">Multi-pass membrane protein</topology>
    </subcellularLocation>
</comment>
<feature type="domain" description="TonB-dependent receptor plug" evidence="11">
    <location>
        <begin position="53"/>
        <end position="157"/>
    </location>
</feature>
<dbReference type="InterPro" id="IPR037066">
    <property type="entry name" value="Plug_dom_sf"/>
</dbReference>
<evidence type="ECO:0000256" key="7">
    <source>
        <dbReference type="ARBA" id="ARBA00023237"/>
    </source>
</evidence>
<protein>
    <submittedName>
        <fullName evidence="12">SusC/RagA family TonB-linked outer membrane protein</fullName>
    </submittedName>
</protein>
<evidence type="ECO:0000259" key="10">
    <source>
        <dbReference type="Pfam" id="PF00593"/>
    </source>
</evidence>
<dbReference type="Proteomes" id="UP000595426">
    <property type="component" value="Chromosome"/>
</dbReference>
<evidence type="ECO:0000256" key="3">
    <source>
        <dbReference type="ARBA" id="ARBA00022452"/>
    </source>
</evidence>
<dbReference type="Gene3D" id="2.40.170.20">
    <property type="entry name" value="TonB-dependent receptor, beta-barrel domain"/>
    <property type="match status" value="1"/>
</dbReference>
<evidence type="ECO:0000313" key="12">
    <source>
        <dbReference type="EMBL" id="QQN57310.1"/>
    </source>
</evidence>
<evidence type="ECO:0000259" key="11">
    <source>
        <dbReference type="Pfam" id="PF07715"/>
    </source>
</evidence>
<dbReference type="InterPro" id="IPR039426">
    <property type="entry name" value="TonB-dep_rcpt-like"/>
</dbReference>
<comment type="similarity">
    <text evidence="8 9">Belongs to the TonB-dependent receptor family.</text>
</comment>
<dbReference type="RefSeq" id="WP_034871439.1">
    <property type="nucleotide sequence ID" value="NZ_CBCSDR010000005.1"/>
</dbReference>
<keyword evidence="13" id="KW-1185">Reference proteome</keyword>
<dbReference type="GO" id="GO:0009279">
    <property type="term" value="C:cell outer membrane"/>
    <property type="evidence" value="ECO:0007669"/>
    <property type="project" value="UniProtKB-SubCell"/>
</dbReference>
<evidence type="ECO:0000313" key="13">
    <source>
        <dbReference type="Proteomes" id="UP000595426"/>
    </source>
</evidence>
<accession>A0A7T7ZX82</accession>
<keyword evidence="4 8" id="KW-0812">Transmembrane</keyword>
<feature type="domain" description="TonB-dependent receptor-like beta-barrel" evidence="10">
    <location>
        <begin position="332"/>
        <end position="921"/>
    </location>
</feature>
<name>A0A7T7ZX82_9FLAO</name>
<keyword evidence="5 9" id="KW-0798">TonB box</keyword>
<evidence type="ECO:0000256" key="8">
    <source>
        <dbReference type="PROSITE-ProRule" id="PRU01360"/>
    </source>
</evidence>
<dbReference type="Pfam" id="PF00593">
    <property type="entry name" value="TonB_dep_Rec_b-barrel"/>
    <property type="match status" value="1"/>
</dbReference>
<evidence type="ECO:0000256" key="1">
    <source>
        <dbReference type="ARBA" id="ARBA00004571"/>
    </source>
</evidence>
<dbReference type="EMBL" id="CP067018">
    <property type="protein sequence ID" value="QQN57310.1"/>
    <property type="molecule type" value="Genomic_DNA"/>
</dbReference>
<evidence type="ECO:0000256" key="2">
    <source>
        <dbReference type="ARBA" id="ARBA00022448"/>
    </source>
</evidence>
<keyword evidence="3 8" id="KW-1134">Transmembrane beta strand</keyword>
<gene>
    <name evidence="12" type="ORF">I6H88_12720</name>
</gene>
<dbReference type="NCBIfam" id="TIGR04056">
    <property type="entry name" value="OMP_RagA_SusC"/>
    <property type="match status" value="1"/>
</dbReference>
<dbReference type="AlphaFoldDB" id="A0A7T7ZX82"/>
<dbReference type="InterPro" id="IPR000531">
    <property type="entry name" value="Beta-barrel_TonB"/>
</dbReference>
<dbReference type="InterPro" id="IPR023996">
    <property type="entry name" value="TonB-dep_OMP_SusC/RagA"/>
</dbReference>
<reference evidence="12 13" key="1">
    <citation type="submission" date="2020-12" db="EMBL/GenBank/DDBJ databases">
        <title>FDA dAtabase for Regulatory Grade micrObial Sequences (FDA-ARGOS): Supporting development and validation of Infectious Disease Dx tests.</title>
        <authorList>
            <person name="Kerrigan L."/>
            <person name="Long C."/>
            <person name="Tallon L."/>
            <person name="Sadzewicz L."/>
            <person name="Zhao X."/>
            <person name="Boylan J."/>
            <person name="Ott S."/>
            <person name="Bowen H."/>
            <person name="Vavikolanu K."/>
            <person name="Mehta A."/>
            <person name="Aluvathingal J."/>
            <person name="Nadendla S."/>
            <person name="Yan Y."/>
            <person name="Sichtig H."/>
        </authorList>
    </citation>
    <scope>NUCLEOTIDE SEQUENCE [LARGE SCALE GENOMIC DNA]</scope>
    <source>
        <strain evidence="12 13">FDAARGOS_1031</strain>
    </source>
</reference>
<dbReference type="PROSITE" id="PS52016">
    <property type="entry name" value="TONB_DEPENDENT_REC_3"/>
    <property type="match status" value="1"/>
</dbReference>
<evidence type="ECO:0000256" key="4">
    <source>
        <dbReference type="ARBA" id="ARBA00022692"/>
    </source>
</evidence>
<evidence type="ECO:0000256" key="9">
    <source>
        <dbReference type="RuleBase" id="RU003357"/>
    </source>
</evidence>